<sequence length="210" mass="24408">MELKHIRVTYDAAFSLGNSCYSTFKLATYQLRHYSGIMDWMVSLSLSGVNKLIRNRGAGFMELSNMSVVGTHAGGLNWLIRDSEYDIMSAHDFPVASNHIDHWPSYPAFKEKLDRRIKRFFDKMETSQRIFFLRLGGTYEEALELQTELRAIVKHQFHILLVNHTPNYGIIECHWPLEHVCAIEVPLDGEQYTELWNYILYGVRLLGHPQ</sequence>
<gene>
    <name evidence="1" type="ORF">PBLR_11144</name>
</gene>
<reference evidence="2" key="1">
    <citation type="submission" date="2018-08" db="EMBL/GenBank/DDBJ databases">
        <authorList>
            <person name="Chevrot R."/>
        </authorList>
    </citation>
    <scope>NUCLEOTIDE SEQUENCE [LARGE SCALE GENOMIC DNA]</scope>
</reference>
<organism evidence="1 2">
    <name type="scientific">Paenibacillus alvei</name>
    <name type="common">Bacillus alvei</name>
    <dbReference type="NCBI Taxonomy" id="44250"/>
    <lineage>
        <taxon>Bacteria</taxon>
        <taxon>Bacillati</taxon>
        <taxon>Bacillota</taxon>
        <taxon>Bacilli</taxon>
        <taxon>Bacillales</taxon>
        <taxon>Paenibacillaceae</taxon>
        <taxon>Paenibacillus</taxon>
    </lineage>
</organism>
<evidence type="ECO:0008006" key="3">
    <source>
        <dbReference type="Google" id="ProtNLM"/>
    </source>
</evidence>
<evidence type="ECO:0000313" key="2">
    <source>
        <dbReference type="Proteomes" id="UP000304148"/>
    </source>
</evidence>
<dbReference type="Proteomes" id="UP000304148">
    <property type="component" value="Chromosome"/>
</dbReference>
<dbReference type="AlphaFoldDB" id="A0A383R806"/>
<evidence type="ECO:0000313" key="1">
    <source>
        <dbReference type="EMBL" id="SYX82722.1"/>
    </source>
</evidence>
<dbReference type="InterPro" id="IPR014903">
    <property type="entry name" value="DUF1796"/>
</dbReference>
<dbReference type="EMBL" id="LS992241">
    <property type="protein sequence ID" value="SYX82722.1"/>
    <property type="molecule type" value="Genomic_DNA"/>
</dbReference>
<protein>
    <recommendedName>
        <fullName evidence="3">Papain-like cysteine peptidase</fullName>
    </recommendedName>
</protein>
<dbReference type="RefSeq" id="WP_138184985.1">
    <property type="nucleotide sequence ID" value="NZ_LS992241.1"/>
</dbReference>
<accession>A0A383R806</accession>
<dbReference type="Pfam" id="PF08795">
    <property type="entry name" value="DUF1796"/>
    <property type="match status" value="1"/>
</dbReference>
<name>A0A383R806_PAEAL</name>
<proteinExistence type="predicted"/>